<dbReference type="PANTHER" id="PTHR22911:SF76">
    <property type="entry name" value="EAMA DOMAIN-CONTAINING PROTEIN"/>
    <property type="match status" value="1"/>
</dbReference>
<organism evidence="5 6">
    <name type="scientific">Peribacillus saganii</name>
    <dbReference type="NCBI Taxonomy" id="2303992"/>
    <lineage>
        <taxon>Bacteria</taxon>
        <taxon>Bacillati</taxon>
        <taxon>Bacillota</taxon>
        <taxon>Bacilli</taxon>
        <taxon>Bacillales</taxon>
        <taxon>Bacillaceae</taxon>
        <taxon>Peribacillus</taxon>
    </lineage>
</organism>
<evidence type="ECO:0000313" key="5">
    <source>
        <dbReference type="EMBL" id="RFU70773.1"/>
    </source>
</evidence>
<dbReference type="EMBL" id="QVTE01000011">
    <property type="protein sequence ID" value="RFU70773.1"/>
    <property type="molecule type" value="Genomic_DNA"/>
</dbReference>
<feature type="domain" description="EamA" evidence="4">
    <location>
        <begin position="151"/>
        <end position="285"/>
    </location>
</feature>
<sequence length="310" mass="34661">MQKPAINPYLALAIGVASVSISAIFVKLSTAPSGVIAFYRLFFSVLLMLPVFLIKYGRELKHIQKRDWLFTIVSGVFLAFHFILWFESLEFTSIASSTVLVTLQPLFAFAGAYLFFHERFSMNAIISGIIAIIGSVIISWGDFRISGQALVGDILALAACGLITAYLLFGQTVRKRISLITYTFLVYSVSTATIFVYVLVNNEPLYPYPLDDWIYFLLLAVFPTLLGHSIFNWVVKWISATTVSIVILFEPVGATLLAYLILEEKLVWSQVAGGLIVLIGILLFLRGREINNGLKKMREAIFNKSYRGSR</sequence>
<feature type="transmembrane region" description="Helical" evidence="3">
    <location>
        <begin position="213"/>
        <end position="235"/>
    </location>
</feature>
<feature type="transmembrane region" description="Helical" evidence="3">
    <location>
        <begin position="36"/>
        <end position="56"/>
    </location>
</feature>
<protein>
    <submittedName>
        <fullName evidence="5">DMT family transporter</fullName>
    </submittedName>
</protein>
<feature type="transmembrane region" description="Helical" evidence="3">
    <location>
        <begin position="149"/>
        <end position="169"/>
    </location>
</feature>
<proteinExistence type="inferred from homology"/>
<dbReference type="Pfam" id="PF00892">
    <property type="entry name" value="EamA"/>
    <property type="match status" value="2"/>
</dbReference>
<feature type="transmembrane region" description="Helical" evidence="3">
    <location>
        <begin position="92"/>
        <end position="116"/>
    </location>
</feature>
<evidence type="ECO:0000259" key="4">
    <source>
        <dbReference type="Pfam" id="PF00892"/>
    </source>
</evidence>
<feature type="transmembrane region" description="Helical" evidence="3">
    <location>
        <begin position="9"/>
        <end position="30"/>
    </location>
</feature>
<keyword evidence="3" id="KW-0812">Transmembrane</keyword>
<feature type="transmembrane region" description="Helical" evidence="3">
    <location>
        <begin position="181"/>
        <end position="201"/>
    </location>
</feature>
<accession>A0A372LRC5</accession>
<comment type="subcellular location">
    <subcellularLocation>
        <location evidence="1">Endomembrane system</location>
        <topology evidence="1">Multi-pass membrane protein</topology>
    </subcellularLocation>
</comment>
<evidence type="ECO:0000313" key="6">
    <source>
        <dbReference type="Proteomes" id="UP000264541"/>
    </source>
</evidence>
<dbReference type="InterPro" id="IPR000620">
    <property type="entry name" value="EamA_dom"/>
</dbReference>
<dbReference type="AlphaFoldDB" id="A0A372LRC5"/>
<reference evidence="5 6" key="1">
    <citation type="submission" date="2018-08" db="EMBL/GenBank/DDBJ databases">
        <title>Bacillus chawlae sp. nov., Bacillus glennii sp. nov., and Bacillus saganii sp. nov. Isolated from the Vehicle Assembly Building at Kennedy Space Center where the Viking Spacecraft were Assembled.</title>
        <authorList>
            <person name="Seuylemezian A."/>
            <person name="Vaishampayan P."/>
        </authorList>
    </citation>
    <scope>NUCLEOTIDE SEQUENCE [LARGE SCALE GENOMIC DNA]</scope>
    <source>
        <strain evidence="5 6">V47-23a</strain>
    </source>
</reference>
<comment type="similarity">
    <text evidence="2">Belongs to the EamA transporter family.</text>
</comment>
<evidence type="ECO:0000256" key="3">
    <source>
        <dbReference type="SAM" id="Phobius"/>
    </source>
</evidence>
<dbReference type="Proteomes" id="UP000264541">
    <property type="component" value="Unassembled WGS sequence"/>
</dbReference>
<keyword evidence="3" id="KW-0472">Membrane</keyword>
<feature type="transmembrane region" description="Helical" evidence="3">
    <location>
        <begin position="68"/>
        <end position="86"/>
    </location>
</feature>
<keyword evidence="6" id="KW-1185">Reference proteome</keyword>
<feature type="transmembrane region" description="Helical" evidence="3">
    <location>
        <begin position="242"/>
        <end position="261"/>
    </location>
</feature>
<evidence type="ECO:0000256" key="2">
    <source>
        <dbReference type="ARBA" id="ARBA00007362"/>
    </source>
</evidence>
<feature type="transmembrane region" description="Helical" evidence="3">
    <location>
        <begin position="267"/>
        <end position="285"/>
    </location>
</feature>
<name>A0A372LRC5_9BACI</name>
<dbReference type="SUPFAM" id="SSF103481">
    <property type="entry name" value="Multidrug resistance efflux transporter EmrE"/>
    <property type="match status" value="2"/>
</dbReference>
<dbReference type="PANTHER" id="PTHR22911">
    <property type="entry name" value="ACYL-MALONYL CONDENSING ENZYME-RELATED"/>
    <property type="match status" value="1"/>
</dbReference>
<feature type="domain" description="EamA" evidence="4">
    <location>
        <begin position="9"/>
        <end position="139"/>
    </location>
</feature>
<dbReference type="RefSeq" id="WP_117325511.1">
    <property type="nucleotide sequence ID" value="NZ_QVTE01000011.1"/>
</dbReference>
<dbReference type="InterPro" id="IPR037185">
    <property type="entry name" value="EmrE-like"/>
</dbReference>
<dbReference type="OrthoDB" id="9790852at2"/>
<gene>
    <name evidence="5" type="ORF">D0469_04790</name>
</gene>
<dbReference type="GO" id="GO:0016020">
    <property type="term" value="C:membrane"/>
    <property type="evidence" value="ECO:0007669"/>
    <property type="project" value="InterPro"/>
</dbReference>
<comment type="caution">
    <text evidence="5">The sequence shown here is derived from an EMBL/GenBank/DDBJ whole genome shotgun (WGS) entry which is preliminary data.</text>
</comment>
<keyword evidence="3" id="KW-1133">Transmembrane helix</keyword>
<feature type="transmembrane region" description="Helical" evidence="3">
    <location>
        <begin position="123"/>
        <end position="143"/>
    </location>
</feature>
<evidence type="ECO:0000256" key="1">
    <source>
        <dbReference type="ARBA" id="ARBA00004127"/>
    </source>
</evidence>